<feature type="domain" description="EF-hand" evidence="9">
    <location>
        <begin position="107"/>
        <end position="142"/>
    </location>
</feature>
<dbReference type="FunFam" id="1.10.238.10:FF:000527">
    <property type="entry name" value="Calmodulin-3"/>
    <property type="match status" value="1"/>
</dbReference>
<feature type="domain" description="EF-hand" evidence="9">
    <location>
        <begin position="144"/>
        <end position="179"/>
    </location>
</feature>
<dbReference type="Proteomes" id="UP001295684">
    <property type="component" value="Unassembled WGS sequence"/>
</dbReference>
<evidence type="ECO:0000256" key="4">
    <source>
        <dbReference type="ARBA" id="ARBA00022737"/>
    </source>
</evidence>
<feature type="compositionally biased region" description="Basic and acidic residues" evidence="8">
    <location>
        <begin position="1"/>
        <end position="24"/>
    </location>
</feature>
<dbReference type="Pfam" id="PF13499">
    <property type="entry name" value="EF-hand_7"/>
    <property type="match status" value="2"/>
</dbReference>
<evidence type="ECO:0000259" key="9">
    <source>
        <dbReference type="PROSITE" id="PS50222"/>
    </source>
</evidence>
<keyword evidence="6" id="KW-0206">Cytoskeleton</keyword>
<evidence type="ECO:0000256" key="8">
    <source>
        <dbReference type="SAM" id="MobiDB-lite"/>
    </source>
</evidence>
<dbReference type="SMART" id="SM00054">
    <property type="entry name" value="EFh"/>
    <property type="match status" value="4"/>
</dbReference>
<dbReference type="GO" id="GO:0005509">
    <property type="term" value="F:calcium ion binding"/>
    <property type="evidence" value="ECO:0007669"/>
    <property type="project" value="InterPro"/>
</dbReference>
<dbReference type="PANTHER" id="PTHR23048">
    <property type="entry name" value="MYOSIN LIGHT CHAIN 1, 3"/>
    <property type="match status" value="1"/>
</dbReference>
<evidence type="ECO:0000256" key="5">
    <source>
        <dbReference type="ARBA" id="ARBA00022837"/>
    </source>
</evidence>
<feature type="domain" description="EF-hand" evidence="9">
    <location>
        <begin position="71"/>
        <end position="106"/>
    </location>
</feature>
<comment type="caution">
    <text evidence="10">The sequence shown here is derived from an EMBL/GenBank/DDBJ whole genome shotgun (WGS) entry which is preliminary data.</text>
</comment>
<evidence type="ECO:0000256" key="6">
    <source>
        <dbReference type="ARBA" id="ARBA00023212"/>
    </source>
</evidence>
<dbReference type="PANTHER" id="PTHR23048:SF59">
    <property type="entry name" value="EF-HAND SUPERFAMILY PROTEIN"/>
    <property type="match status" value="1"/>
</dbReference>
<proteinExistence type="inferred from homology"/>
<evidence type="ECO:0000256" key="7">
    <source>
        <dbReference type="ARBA" id="ARBA00025692"/>
    </source>
</evidence>
<dbReference type="InterPro" id="IPR002048">
    <property type="entry name" value="EF_hand_dom"/>
</dbReference>
<dbReference type="GO" id="GO:0016460">
    <property type="term" value="C:myosin II complex"/>
    <property type="evidence" value="ECO:0007669"/>
    <property type="project" value="TreeGrafter"/>
</dbReference>
<keyword evidence="5" id="KW-0106">Calcium</keyword>
<dbReference type="AlphaFoldDB" id="A0AAD2D110"/>
<gene>
    <name evidence="10" type="ORF">ECRASSUSDP1_LOCUS17456</name>
</gene>
<dbReference type="SUPFAM" id="SSF47473">
    <property type="entry name" value="EF-hand"/>
    <property type="match status" value="1"/>
</dbReference>
<dbReference type="InterPro" id="IPR050230">
    <property type="entry name" value="CALM/Myosin/TropC-like"/>
</dbReference>
<organism evidence="10 11">
    <name type="scientific">Euplotes crassus</name>
    <dbReference type="NCBI Taxonomy" id="5936"/>
    <lineage>
        <taxon>Eukaryota</taxon>
        <taxon>Sar</taxon>
        <taxon>Alveolata</taxon>
        <taxon>Ciliophora</taxon>
        <taxon>Intramacronucleata</taxon>
        <taxon>Spirotrichea</taxon>
        <taxon>Hypotrichia</taxon>
        <taxon>Euplotida</taxon>
        <taxon>Euplotidae</taxon>
        <taxon>Moneuplotes</taxon>
    </lineage>
</organism>
<evidence type="ECO:0000256" key="1">
    <source>
        <dbReference type="ARBA" id="ARBA00004245"/>
    </source>
</evidence>
<sequence length="215" mass="24801">MSSKSKSDSHLFEASKEINQEESKNPMVEKSGVMQKSEIEGDFRIEYVMDENGKGKKIRKYIKAKSRLTSEQVREIKEAFRLFDRDNSNSIDVAELRDAMKALGIPMTRSELRQMMKEVDTDGSGNIDFEEFKTLMTKKMSERNPIEELRKSFRLYDSDDTGKISFQNLKDAAQDLKEDLTDDEILAMIREADKDGDGEISLDEFIGMMKEAKFF</sequence>
<dbReference type="EMBL" id="CAMPGE010017619">
    <property type="protein sequence ID" value="CAI2376087.1"/>
    <property type="molecule type" value="Genomic_DNA"/>
</dbReference>
<feature type="domain" description="EF-hand" evidence="9">
    <location>
        <begin position="180"/>
        <end position="215"/>
    </location>
</feature>
<reference evidence="10" key="1">
    <citation type="submission" date="2023-07" db="EMBL/GenBank/DDBJ databases">
        <authorList>
            <consortium name="AG Swart"/>
            <person name="Singh M."/>
            <person name="Singh A."/>
            <person name="Seah K."/>
            <person name="Emmerich C."/>
        </authorList>
    </citation>
    <scope>NUCLEOTIDE SEQUENCE</scope>
    <source>
        <strain evidence="10">DP1</strain>
    </source>
</reference>
<accession>A0AAD2D110</accession>
<evidence type="ECO:0000256" key="3">
    <source>
        <dbReference type="ARBA" id="ARBA00022490"/>
    </source>
</evidence>
<comment type="similarity">
    <text evidence="2">Belongs to the centrin family.</text>
</comment>
<evidence type="ECO:0000256" key="2">
    <source>
        <dbReference type="ARBA" id="ARBA00005253"/>
    </source>
</evidence>
<dbReference type="InterPro" id="IPR018247">
    <property type="entry name" value="EF_Hand_1_Ca_BS"/>
</dbReference>
<dbReference type="PROSITE" id="PS50222">
    <property type="entry name" value="EF_HAND_2"/>
    <property type="match status" value="4"/>
</dbReference>
<dbReference type="InterPro" id="IPR011992">
    <property type="entry name" value="EF-hand-dom_pair"/>
</dbReference>
<keyword evidence="4" id="KW-0677">Repeat</keyword>
<protein>
    <recommendedName>
        <fullName evidence="9">EF-hand domain-containing protein</fullName>
    </recommendedName>
</protein>
<evidence type="ECO:0000313" key="11">
    <source>
        <dbReference type="Proteomes" id="UP001295684"/>
    </source>
</evidence>
<name>A0AAD2D110_EUPCR</name>
<comment type="subcellular location">
    <subcellularLocation>
        <location evidence="1">Cytoplasm</location>
        <location evidence="1">Cytoskeleton</location>
    </subcellularLocation>
</comment>
<dbReference type="PROSITE" id="PS00018">
    <property type="entry name" value="EF_HAND_1"/>
    <property type="match status" value="3"/>
</dbReference>
<keyword evidence="3" id="KW-0963">Cytoplasm</keyword>
<dbReference type="Gene3D" id="1.10.238.10">
    <property type="entry name" value="EF-hand"/>
    <property type="match status" value="2"/>
</dbReference>
<comment type="function">
    <text evidence="7">Plays a fundamental role in microtubule organizing center structure and function. Component of the infraciliary lattice (ICL) and the ciliary basal bodies.</text>
</comment>
<feature type="region of interest" description="Disordered" evidence="8">
    <location>
        <begin position="1"/>
        <end position="35"/>
    </location>
</feature>
<keyword evidence="11" id="KW-1185">Reference proteome</keyword>
<evidence type="ECO:0000313" key="10">
    <source>
        <dbReference type="EMBL" id="CAI2376087.1"/>
    </source>
</evidence>